<keyword evidence="1" id="KW-0282">Flagellum</keyword>
<gene>
    <name evidence="1" type="ORF">VSR83_41780</name>
</gene>
<comment type="caution">
    <text evidence="1">The sequence shown here is derived from an EMBL/GenBank/DDBJ whole genome shotgun (WGS) entry which is preliminary data.</text>
</comment>
<sequence>MNDMTAAFQVDTAVAANFRLLQDVDVKLTVEIGSTRLTLRELLALGESSVIELDREANELLDVFVNGTLIGRGEVVT</sequence>
<keyword evidence="1" id="KW-0966">Cell projection</keyword>
<protein>
    <submittedName>
        <fullName evidence="1">FliM/FliN family flagellar motor switch protein</fullName>
    </submittedName>
</protein>
<accession>A0ACC6RXB2</accession>
<name>A0ACC6RXB2_9BURK</name>
<keyword evidence="2" id="KW-1185">Reference proteome</keyword>
<reference evidence="1" key="1">
    <citation type="submission" date="2024-01" db="EMBL/GenBank/DDBJ databases">
        <title>The diversity of rhizobia nodulating Mimosa spp. in eleven states of Brazil covering several biomes is determined by host plant, location, and edaphic factors.</title>
        <authorList>
            <person name="Rouws L."/>
            <person name="Barauna A."/>
            <person name="Beukes C."/>
            <person name="De Faria S.M."/>
            <person name="Gross E."/>
            <person name="Dos Reis Junior F.B."/>
            <person name="Simon M."/>
            <person name="Maluk M."/>
            <person name="Odee D.W."/>
            <person name="Kenicer G."/>
            <person name="Young J.P.W."/>
            <person name="Reis V.M."/>
            <person name="Zilli J."/>
            <person name="James E.K."/>
        </authorList>
    </citation>
    <scope>NUCLEOTIDE SEQUENCE</scope>
    <source>
        <strain evidence="1">JPY452</strain>
    </source>
</reference>
<evidence type="ECO:0000313" key="2">
    <source>
        <dbReference type="Proteomes" id="UP001392318"/>
    </source>
</evidence>
<proteinExistence type="predicted"/>
<evidence type="ECO:0000313" key="1">
    <source>
        <dbReference type="EMBL" id="MEM5406420.1"/>
    </source>
</evidence>
<dbReference type="Proteomes" id="UP001392318">
    <property type="component" value="Unassembled WGS sequence"/>
</dbReference>
<keyword evidence="1" id="KW-0969">Cilium</keyword>
<dbReference type="EMBL" id="JAYMRU010000127">
    <property type="protein sequence ID" value="MEM5406420.1"/>
    <property type="molecule type" value="Genomic_DNA"/>
</dbReference>
<organism evidence="1 2">
    <name type="scientific">Paraburkholderia unamae</name>
    <dbReference type="NCBI Taxonomy" id="219649"/>
    <lineage>
        <taxon>Bacteria</taxon>
        <taxon>Pseudomonadati</taxon>
        <taxon>Pseudomonadota</taxon>
        <taxon>Betaproteobacteria</taxon>
        <taxon>Burkholderiales</taxon>
        <taxon>Burkholderiaceae</taxon>
        <taxon>Paraburkholderia</taxon>
    </lineage>
</organism>
<feature type="non-terminal residue" evidence="1">
    <location>
        <position position="77"/>
    </location>
</feature>